<dbReference type="Proteomes" id="UP000828390">
    <property type="component" value="Unassembled WGS sequence"/>
</dbReference>
<keyword evidence="1" id="KW-0175">Coiled coil</keyword>
<evidence type="ECO:0000256" key="1">
    <source>
        <dbReference type="SAM" id="Coils"/>
    </source>
</evidence>
<keyword evidence="4" id="KW-1185">Reference proteome</keyword>
<dbReference type="EMBL" id="JAIWYP010000002">
    <property type="protein sequence ID" value="KAH3863332.1"/>
    <property type="molecule type" value="Genomic_DNA"/>
</dbReference>
<organism evidence="3 4">
    <name type="scientific">Dreissena polymorpha</name>
    <name type="common">Zebra mussel</name>
    <name type="synonym">Mytilus polymorpha</name>
    <dbReference type="NCBI Taxonomy" id="45954"/>
    <lineage>
        <taxon>Eukaryota</taxon>
        <taxon>Metazoa</taxon>
        <taxon>Spiralia</taxon>
        <taxon>Lophotrochozoa</taxon>
        <taxon>Mollusca</taxon>
        <taxon>Bivalvia</taxon>
        <taxon>Autobranchia</taxon>
        <taxon>Heteroconchia</taxon>
        <taxon>Euheterodonta</taxon>
        <taxon>Imparidentia</taxon>
        <taxon>Neoheterodontei</taxon>
        <taxon>Myida</taxon>
        <taxon>Dreissenoidea</taxon>
        <taxon>Dreissenidae</taxon>
        <taxon>Dreissena</taxon>
    </lineage>
</organism>
<evidence type="ECO:0000313" key="3">
    <source>
        <dbReference type="EMBL" id="KAH3863332.1"/>
    </source>
</evidence>
<feature type="coiled-coil region" evidence="1">
    <location>
        <begin position="79"/>
        <end position="106"/>
    </location>
</feature>
<proteinExistence type="predicted"/>
<name>A0A9D4LQW5_DREPO</name>
<dbReference type="AlphaFoldDB" id="A0A9D4LQW5"/>
<feature type="region of interest" description="Disordered" evidence="2">
    <location>
        <begin position="1"/>
        <end position="48"/>
    </location>
</feature>
<protein>
    <submittedName>
        <fullName evidence="3">Uncharacterized protein</fullName>
    </submittedName>
</protein>
<evidence type="ECO:0000256" key="2">
    <source>
        <dbReference type="SAM" id="MobiDB-lite"/>
    </source>
</evidence>
<evidence type="ECO:0000313" key="4">
    <source>
        <dbReference type="Proteomes" id="UP000828390"/>
    </source>
</evidence>
<sequence>MDENMLPELQSESDGADSLFQGIDEVPHKRSRVERTSSDETSHDDPSNVIAKAIGEASQMILSALGKSIETSERTNGLLSDLVTAIKEVQNDVRLIEQKVTSLERKVEMPPPWTPMLKSVVSAANRKK</sequence>
<feature type="compositionally biased region" description="Basic and acidic residues" evidence="2">
    <location>
        <begin position="25"/>
        <end position="46"/>
    </location>
</feature>
<accession>A0A9D4LQW5</accession>
<comment type="caution">
    <text evidence="3">The sequence shown here is derived from an EMBL/GenBank/DDBJ whole genome shotgun (WGS) entry which is preliminary data.</text>
</comment>
<reference evidence="3" key="1">
    <citation type="journal article" date="2019" name="bioRxiv">
        <title>The Genome of the Zebra Mussel, Dreissena polymorpha: A Resource for Invasive Species Research.</title>
        <authorList>
            <person name="McCartney M.A."/>
            <person name="Auch B."/>
            <person name="Kono T."/>
            <person name="Mallez S."/>
            <person name="Zhang Y."/>
            <person name="Obille A."/>
            <person name="Becker A."/>
            <person name="Abrahante J.E."/>
            <person name="Garbe J."/>
            <person name="Badalamenti J.P."/>
            <person name="Herman A."/>
            <person name="Mangelson H."/>
            <person name="Liachko I."/>
            <person name="Sullivan S."/>
            <person name="Sone E.D."/>
            <person name="Koren S."/>
            <person name="Silverstein K.A.T."/>
            <person name="Beckman K.B."/>
            <person name="Gohl D.M."/>
        </authorList>
    </citation>
    <scope>NUCLEOTIDE SEQUENCE</scope>
    <source>
        <strain evidence="3">Duluth1</strain>
        <tissue evidence="3">Whole animal</tissue>
    </source>
</reference>
<gene>
    <name evidence="3" type="ORF">DPMN_026317</name>
</gene>
<reference evidence="3" key="2">
    <citation type="submission" date="2020-11" db="EMBL/GenBank/DDBJ databases">
        <authorList>
            <person name="McCartney M.A."/>
            <person name="Auch B."/>
            <person name="Kono T."/>
            <person name="Mallez S."/>
            <person name="Becker A."/>
            <person name="Gohl D.M."/>
            <person name="Silverstein K.A.T."/>
            <person name="Koren S."/>
            <person name="Bechman K.B."/>
            <person name="Herman A."/>
            <person name="Abrahante J.E."/>
            <person name="Garbe J."/>
        </authorList>
    </citation>
    <scope>NUCLEOTIDE SEQUENCE</scope>
    <source>
        <strain evidence="3">Duluth1</strain>
        <tissue evidence="3">Whole animal</tissue>
    </source>
</reference>